<evidence type="ECO:0000256" key="2">
    <source>
        <dbReference type="SAM" id="SignalP"/>
    </source>
</evidence>
<feature type="compositionally biased region" description="Polar residues" evidence="1">
    <location>
        <begin position="121"/>
        <end position="145"/>
    </location>
</feature>
<dbReference type="EMBL" id="ML014562">
    <property type="protein sequence ID" value="RKO98245.1"/>
    <property type="molecule type" value="Genomic_DNA"/>
</dbReference>
<organism evidence="3 4">
    <name type="scientific">Caulochytrium protostelioides</name>
    <dbReference type="NCBI Taxonomy" id="1555241"/>
    <lineage>
        <taxon>Eukaryota</taxon>
        <taxon>Fungi</taxon>
        <taxon>Fungi incertae sedis</taxon>
        <taxon>Chytridiomycota</taxon>
        <taxon>Chytridiomycota incertae sedis</taxon>
        <taxon>Chytridiomycetes</taxon>
        <taxon>Caulochytriales</taxon>
        <taxon>Caulochytriaceae</taxon>
        <taxon>Caulochytrium</taxon>
    </lineage>
</organism>
<feature type="chain" id="PRO_5020771027" description="EF-hand domain-containing protein" evidence="2">
    <location>
        <begin position="27"/>
        <end position="302"/>
    </location>
</feature>
<name>A0A4P9X053_9FUNG</name>
<reference evidence="4" key="1">
    <citation type="journal article" date="2018" name="Nat. Microbiol.">
        <title>Leveraging single-cell genomics to expand the fungal tree of life.</title>
        <authorList>
            <person name="Ahrendt S.R."/>
            <person name="Quandt C.A."/>
            <person name="Ciobanu D."/>
            <person name="Clum A."/>
            <person name="Salamov A."/>
            <person name="Andreopoulos B."/>
            <person name="Cheng J.F."/>
            <person name="Woyke T."/>
            <person name="Pelin A."/>
            <person name="Henrissat B."/>
            <person name="Reynolds N.K."/>
            <person name="Benny G.L."/>
            <person name="Smith M.E."/>
            <person name="James T.Y."/>
            <person name="Grigoriev I.V."/>
        </authorList>
    </citation>
    <scope>NUCLEOTIDE SEQUENCE [LARGE SCALE GENOMIC DNA]</scope>
    <source>
        <strain evidence="4">ATCC 52028</strain>
    </source>
</reference>
<evidence type="ECO:0008006" key="5">
    <source>
        <dbReference type="Google" id="ProtNLM"/>
    </source>
</evidence>
<accession>A0A4P9X053</accession>
<evidence type="ECO:0000313" key="4">
    <source>
        <dbReference type="Proteomes" id="UP000274922"/>
    </source>
</evidence>
<evidence type="ECO:0000256" key="1">
    <source>
        <dbReference type="SAM" id="MobiDB-lite"/>
    </source>
</evidence>
<dbReference type="Proteomes" id="UP000274922">
    <property type="component" value="Unassembled WGS sequence"/>
</dbReference>
<evidence type="ECO:0000313" key="3">
    <source>
        <dbReference type="EMBL" id="RKO98245.1"/>
    </source>
</evidence>
<gene>
    <name evidence="3" type="ORF">CXG81DRAFT_21505</name>
</gene>
<dbReference type="AlphaFoldDB" id="A0A4P9X053"/>
<keyword evidence="2" id="KW-0732">Signal</keyword>
<dbReference type="PROSITE" id="PS00018">
    <property type="entry name" value="EF_HAND_1"/>
    <property type="match status" value="1"/>
</dbReference>
<protein>
    <recommendedName>
        <fullName evidence="5">EF-hand domain-containing protein</fullName>
    </recommendedName>
</protein>
<sequence>MQLIVWGRDGLLPFLLTLHMCLVVSAIPPTNPSHSHGNPYFLSHGSDQYLSDPTASGDKSGSGKVSDEEFWASFYGYDLEVSPQPNLASLPGPSKSHDSYDFLGYAVERGTGTHPADTHGATISYNSGISANTPPSLPTQNQATKRSADEHNSSAPKRTKADQSSMIIPTVPAALVAVPQSFIDMIDTQRTKDMTFQKFVLQIYQLLWNAQQKPIDDPYIPERLIEHHNAYSNRFSQNVHPTWNNFIEPISVYFTLVQDLYKPCHMVLSPSYIVQGIQGSYFFETKSGSAKICNANNGKRRK</sequence>
<feature type="signal peptide" evidence="2">
    <location>
        <begin position="1"/>
        <end position="26"/>
    </location>
</feature>
<dbReference type="InterPro" id="IPR018247">
    <property type="entry name" value="EF_Hand_1_Ca_BS"/>
</dbReference>
<feature type="region of interest" description="Disordered" evidence="1">
    <location>
        <begin position="111"/>
        <end position="163"/>
    </location>
</feature>
<keyword evidence="4" id="KW-1185">Reference proteome</keyword>
<proteinExistence type="predicted"/>